<dbReference type="Pfam" id="PF00249">
    <property type="entry name" value="Myb_DNA-binding"/>
    <property type="match status" value="1"/>
</dbReference>
<dbReference type="PANTHER" id="PTHR47999">
    <property type="entry name" value="TRANSCRIPTION FACTOR MYB8-RELATED-RELATED"/>
    <property type="match status" value="1"/>
</dbReference>
<dbReference type="SMART" id="SM00717">
    <property type="entry name" value="SANT"/>
    <property type="match status" value="1"/>
</dbReference>
<proteinExistence type="predicted"/>
<dbReference type="FunFam" id="1.10.10.60:FF:000001">
    <property type="entry name" value="MYB-related transcription factor"/>
    <property type="match status" value="1"/>
</dbReference>
<dbReference type="SUPFAM" id="SSF46689">
    <property type="entry name" value="Homeodomain-like"/>
    <property type="match status" value="1"/>
</dbReference>
<protein>
    <submittedName>
        <fullName evidence="7">Uncharacterized protein</fullName>
    </submittedName>
</protein>
<dbReference type="EMBL" id="JADFTS010000004">
    <property type="protein sequence ID" value="KAF9609490.1"/>
    <property type="molecule type" value="Genomic_DNA"/>
</dbReference>
<evidence type="ECO:0000259" key="5">
    <source>
        <dbReference type="PROSITE" id="PS50090"/>
    </source>
</evidence>
<dbReference type="OrthoDB" id="2143914at2759"/>
<dbReference type="InterPro" id="IPR009057">
    <property type="entry name" value="Homeodomain-like_sf"/>
</dbReference>
<evidence type="ECO:0000256" key="1">
    <source>
        <dbReference type="ARBA" id="ARBA00004123"/>
    </source>
</evidence>
<keyword evidence="8" id="KW-1185">Reference proteome</keyword>
<feature type="domain" description="HTH myb-type" evidence="6">
    <location>
        <begin position="11"/>
        <end position="71"/>
    </location>
</feature>
<keyword evidence="2" id="KW-0677">Repeat</keyword>
<gene>
    <name evidence="7" type="ORF">IFM89_016576</name>
</gene>
<dbReference type="InterPro" id="IPR015495">
    <property type="entry name" value="Myb_TF_plants"/>
</dbReference>
<evidence type="ECO:0000313" key="8">
    <source>
        <dbReference type="Proteomes" id="UP000631114"/>
    </source>
</evidence>
<dbReference type="GO" id="GO:0003677">
    <property type="term" value="F:DNA binding"/>
    <property type="evidence" value="ECO:0007669"/>
    <property type="project" value="UniProtKB-KW"/>
</dbReference>
<reference evidence="7 8" key="1">
    <citation type="submission" date="2020-10" db="EMBL/GenBank/DDBJ databases">
        <title>The Coptis chinensis genome and diversification of protoberbering-type alkaloids.</title>
        <authorList>
            <person name="Wang B."/>
            <person name="Shu S."/>
            <person name="Song C."/>
            <person name="Liu Y."/>
        </authorList>
    </citation>
    <scope>NUCLEOTIDE SEQUENCE [LARGE SCALE GENOMIC DNA]</scope>
    <source>
        <strain evidence="7">HL-2020</strain>
        <tissue evidence="7">Leaf</tissue>
    </source>
</reference>
<evidence type="ECO:0000313" key="7">
    <source>
        <dbReference type="EMBL" id="KAF9609490.1"/>
    </source>
</evidence>
<evidence type="ECO:0000256" key="4">
    <source>
        <dbReference type="ARBA" id="ARBA00023242"/>
    </source>
</evidence>
<organism evidence="7 8">
    <name type="scientific">Coptis chinensis</name>
    <dbReference type="NCBI Taxonomy" id="261450"/>
    <lineage>
        <taxon>Eukaryota</taxon>
        <taxon>Viridiplantae</taxon>
        <taxon>Streptophyta</taxon>
        <taxon>Embryophyta</taxon>
        <taxon>Tracheophyta</taxon>
        <taxon>Spermatophyta</taxon>
        <taxon>Magnoliopsida</taxon>
        <taxon>Ranunculales</taxon>
        <taxon>Ranunculaceae</taxon>
        <taxon>Coptidoideae</taxon>
        <taxon>Coptis</taxon>
    </lineage>
</organism>
<dbReference type="Proteomes" id="UP000631114">
    <property type="component" value="Unassembled WGS sequence"/>
</dbReference>
<dbReference type="PANTHER" id="PTHR47999:SF96">
    <property type="entry name" value="TRANSCRIPTION REPRESSOR MYB6-LIKE"/>
    <property type="match status" value="1"/>
</dbReference>
<name>A0A835LVX3_9MAGN</name>
<dbReference type="CDD" id="cd00167">
    <property type="entry name" value="SANT"/>
    <property type="match status" value="1"/>
</dbReference>
<dbReference type="InterPro" id="IPR001005">
    <property type="entry name" value="SANT/Myb"/>
</dbReference>
<dbReference type="InterPro" id="IPR017930">
    <property type="entry name" value="Myb_dom"/>
</dbReference>
<keyword evidence="3" id="KW-0238">DNA-binding</keyword>
<keyword evidence="4" id="KW-0539">Nucleus</keyword>
<dbReference type="Gene3D" id="1.10.10.60">
    <property type="entry name" value="Homeodomain-like"/>
    <property type="match status" value="1"/>
</dbReference>
<dbReference type="PROSITE" id="PS51294">
    <property type="entry name" value="HTH_MYB"/>
    <property type="match status" value="1"/>
</dbReference>
<comment type="subcellular location">
    <subcellularLocation>
        <location evidence="1">Nucleus</location>
    </subcellularLocation>
</comment>
<accession>A0A835LVX3</accession>
<comment type="caution">
    <text evidence="7">The sequence shown here is derived from an EMBL/GenBank/DDBJ whole genome shotgun (WGS) entry which is preliminary data.</text>
</comment>
<dbReference type="GO" id="GO:0005634">
    <property type="term" value="C:nucleus"/>
    <property type="evidence" value="ECO:0007669"/>
    <property type="project" value="UniProtKB-SubCell"/>
</dbReference>
<dbReference type="AlphaFoldDB" id="A0A835LVX3"/>
<evidence type="ECO:0000259" key="6">
    <source>
        <dbReference type="PROSITE" id="PS51294"/>
    </source>
</evidence>
<dbReference type="PROSITE" id="PS50090">
    <property type="entry name" value="MYB_LIKE"/>
    <property type="match status" value="1"/>
</dbReference>
<feature type="domain" description="Myb-like" evidence="5">
    <location>
        <begin position="11"/>
        <end position="67"/>
    </location>
</feature>
<evidence type="ECO:0000256" key="3">
    <source>
        <dbReference type="ARBA" id="ARBA00023125"/>
    </source>
</evidence>
<evidence type="ECO:0000256" key="2">
    <source>
        <dbReference type="ARBA" id="ARBA00022737"/>
    </source>
</evidence>
<sequence length="94" mass="11127">MVKKVDDEEKRRTFIKGIWTAEEDKKLKDYMTLHPKGKTKWKWTSLPALAGLNRCAKSCRLRWLNYLKPGLKKGDITEEEEDIIMRIHNLIGNR</sequence>